<name>A0A506U4S0_9HYPH</name>
<dbReference type="Proteomes" id="UP000318801">
    <property type="component" value="Unassembled WGS sequence"/>
</dbReference>
<protein>
    <submittedName>
        <fullName evidence="8">Porin family protein</fullName>
    </submittedName>
</protein>
<evidence type="ECO:0000313" key="9">
    <source>
        <dbReference type="Proteomes" id="UP000318801"/>
    </source>
</evidence>
<dbReference type="OrthoDB" id="7916126at2"/>
<dbReference type="EMBL" id="VHLG01000009">
    <property type="protein sequence ID" value="TPW29373.1"/>
    <property type="molecule type" value="Genomic_DNA"/>
</dbReference>
<accession>A0A506U4S0</accession>
<comment type="similarity">
    <text evidence="5">Belongs to the Omp25/RopB family.</text>
</comment>
<dbReference type="InterPro" id="IPR027385">
    <property type="entry name" value="Beta-barrel_OMP"/>
</dbReference>
<gene>
    <name evidence="8" type="ORF">FJU08_13600</name>
</gene>
<dbReference type="GO" id="GO:0009279">
    <property type="term" value="C:cell outer membrane"/>
    <property type="evidence" value="ECO:0007669"/>
    <property type="project" value="UniProtKB-SubCell"/>
</dbReference>
<dbReference type="PANTHER" id="PTHR34001:SF3">
    <property type="entry name" value="BLL7405 PROTEIN"/>
    <property type="match status" value="1"/>
</dbReference>
<reference evidence="8 9" key="1">
    <citation type="submission" date="2019-06" db="EMBL/GenBank/DDBJ databases">
        <authorList>
            <person name="Li M."/>
        </authorList>
    </citation>
    <scope>NUCLEOTIDE SEQUENCE [LARGE SCALE GENOMIC DNA]</scope>
    <source>
        <strain evidence="8 9">BGMRC2036</strain>
    </source>
</reference>
<evidence type="ECO:0000256" key="1">
    <source>
        <dbReference type="ARBA" id="ARBA00004442"/>
    </source>
</evidence>
<evidence type="ECO:0000256" key="6">
    <source>
        <dbReference type="SAM" id="SignalP"/>
    </source>
</evidence>
<evidence type="ECO:0000256" key="4">
    <source>
        <dbReference type="ARBA" id="ARBA00023237"/>
    </source>
</evidence>
<comment type="caution">
    <text evidence="8">The sequence shown here is derived from an EMBL/GenBank/DDBJ whole genome shotgun (WGS) entry which is preliminary data.</text>
</comment>
<keyword evidence="2 6" id="KW-0732">Signal</keyword>
<evidence type="ECO:0000259" key="7">
    <source>
        <dbReference type="Pfam" id="PF13505"/>
    </source>
</evidence>
<proteinExistence type="inferred from homology"/>
<keyword evidence="9" id="KW-1185">Reference proteome</keyword>
<sequence length="229" mass="23842">MGNALLKTSLVLALLCSGLALPAFAADITAVPYDNSAAMAAPATMDWTGFYLGAGGGYSWLHASSTLPGGGSVSDDFNGGMASVFAGYDYQFDNKLVVGIEGDVIRQWNEKTYAVPYVGTEKIGAEWGGSVRGRLGYALGNALLYSTGGLAIQSVHDQIGSDDSTSTVYGYTFGAGVDYAFTSRLFGRIEYRYTGFPTASISGGLLAGYGKADLDVHSNTVTAAIGLHF</sequence>
<dbReference type="InterPro" id="IPR051692">
    <property type="entry name" value="OMP-like"/>
</dbReference>
<dbReference type="InterPro" id="IPR011250">
    <property type="entry name" value="OMP/PagP_B-barrel"/>
</dbReference>
<dbReference type="SUPFAM" id="SSF56925">
    <property type="entry name" value="OMPA-like"/>
    <property type="match status" value="1"/>
</dbReference>
<dbReference type="Pfam" id="PF13505">
    <property type="entry name" value="OMP_b-brl"/>
    <property type="match status" value="1"/>
</dbReference>
<keyword evidence="3" id="KW-0472">Membrane</keyword>
<evidence type="ECO:0000256" key="3">
    <source>
        <dbReference type="ARBA" id="ARBA00023136"/>
    </source>
</evidence>
<feature type="domain" description="Outer membrane protein beta-barrel" evidence="7">
    <location>
        <begin position="37"/>
        <end position="229"/>
    </location>
</feature>
<comment type="subcellular location">
    <subcellularLocation>
        <location evidence="1">Cell outer membrane</location>
    </subcellularLocation>
</comment>
<dbReference type="PANTHER" id="PTHR34001">
    <property type="entry name" value="BLL7405 PROTEIN"/>
    <property type="match status" value="1"/>
</dbReference>
<evidence type="ECO:0000256" key="5">
    <source>
        <dbReference type="ARBA" id="ARBA00038306"/>
    </source>
</evidence>
<feature type="signal peptide" evidence="6">
    <location>
        <begin position="1"/>
        <end position="25"/>
    </location>
</feature>
<feature type="chain" id="PRO_5021224738" evidence="6">
    <location>
        <begin position="26"/>
        <end position="229"/>
    </location>
</feature>
<dbReference type="AlphaFoldDB" id="A0A506U4S0"/>
<evidence type="ECO:0000313" key="8">
    <source>
        <dbReference type="EMBL" id="TPW29373.1"/>
    </source>
</evidence>
<evidence type="ECO:0000256" key="2">
    <source>
        <dbReference type="ARBA" id="ARBA00022729"/>
    </source>
</evidence>
<keyword evidence="4" id="KW-0998">Cell outer membrane</keyword>
<organism evidence="8 9">
    <name type="scientific">Martelella alba</name>
    <dbReference type="NCBI Taxonomy" id="2590451"/>
    <lineage>
        <taxon>Bacteria</taxon>
        <taxon>Pseudomonadati</taxon>
        <taxon>Pseudomonadota</taxon>
        <taxon>Alphaproteobacteria</taxon>
        <taxon>Hyphomicrobiales</taxon>
        <taxon>Aurantimonadaceae</taxon>
        <taxon>Martelella</taxon>
    </lineage>
</organism>
<dbReference type="Gene3D" id="2.40.160.20">
    <property type="match status" value="1"/>
</dbReference>